<gene>
    <name evidence="2" type="ORF">HMPREF9246_0015</name>
</gene>
<dbReference type="AlphaFoldDB" id="F0GYM0"/>
<dbReference type="EMBL" id="AEXN01000008">
    <property type="protein sequence ID" value="EGC84647.1"/>
    <property type="molecule type" value="Genomic_DNA"/>
</dbReference>
<dbReference type="GO" id="GO:0005576">
    <property type="term" value="C:extracellular region"/>
    <property type="evidence" value="ECO:0007669"/>
    <property type="project" value="InterPro"/>
</dbReference>
<dbReference type="Proteomes" id="UP000005277">
    <property type="component" value="Unassembled WGS sequence"/>
</dbReference>
<feature type="domain" description="ADP ribosyltransferase" evidence="1">
    <location>
        <begin position="37"/>
        <end position="191"/>
    </location>
</feature>
<dbReference type="InterPro" id="IPR003540">
    <property type="entry name" value="ADP-ribosyltransferase"/>
</dbReference>
<name>F0GYM0_9FIRM</name>
<dbReference type="Pfam" id="PF03496">
    <property type="entry name" value="ADPrib_exo_Tox"/>
    <property type="match status" value="1"/>
</dbReference>
<reference evidence="2 3" key="1">
    <citation type="submission" date="2011-01" db="EMBL/GenBank/DDBJ databases">
        <authorList>
            <person name="Durkin A.S."/>
            <person name="Madupu R."/>
            <person name="Torralba M."/>
            <person name="Gillis M."/>
            <person name="Methe B."/>
            <person name="Sutton G."/>
            <person name="Nelson K.E."/>
        </authorList>
    </citation>
    <scope>NUCLEOTIDE SEQUENCE [LARGE SCALE GENOMIC DNA]</scope>
    <source>
        <strain evidence="2 3">ACS-025-V-Sch4</strain>
    </source>
</reference>
<protein>
    <recommendedName>
        <fullName evidence="1">ADP ribosyltransferase domain-containing protein</fullName>
    </recommendedName>
</protein>
<sequence>MKNKHIYGDLNSTIDDKSRYKELLTVEECREWGDYYSNWAKRYKEIMSLFEKIKANRTSETAPIECYCGNSYREINKNLRFGYNSDKHLYDKMVDILIMTLCSAPKIKDDIVVYRVVNDIFIKELIRNNKLPDSIPTQEKGFMSTSLLKDIVNVYSGGGSGLYLLKIYVPKGTVGVYVNTVTRRDEEEILLAPNNFLRLIEYPYYDENYSIKIFECQLVYPVQKLPN</sequence>
<dbReference type="SUPFAM" id="SSF56399">
    <property type="entry name" value="ADP-ribosylation"/>
    <property type="match status" value="1"/>
</dbReference>
<organism evidence="2 3">
    <name type="scientific">Anaerococcus hydrogenalis ACS-025-V-Sch4</name>
    <dbReference type="NCBI Taxonomy" id="879306"/>
    <lineage>
        <taxon>Bacteria</taxon>
        <taxon>Bacillati</taxon>
        <taxon>Bacillota</taxon>
        <taxon>Tissierellia</taxon>
        <taxon>Tissierellales</taxon>
        <taxon>Peptoniphilaceae</taxon>
        <taxon>Anaerococcus</taxon>
    </lineage>
</organism>
<accession>F0GYM0</accession>
<evidence type="ECO:0000313" key="2">
    <source>
        <dbReference type="EMBL" id="EGC84647.1"/>
    </source>
</evidence>
<proteinExistence type="predicted"/>
<evidence type="ECO:0000259" key="1">
    <source>
        <dbReference type="Pfam" id="PF03496"/>
    </source>
</evidence>
<dbReference type="PROSITE" id="PS51996">
    <property type="entry name" value="TR_MART"/>
    <property type="match status" value="1"/>
</dbReference>
<dbReference type="Gene3D" id="3.90.176.10">
    <property type="entry name" value="Toxin ADP-ribosyltransferase, Chain A, domain 1"/>
    <property type="match status" value="1"/>
</dbReference>
<comment type="caution">
    <text evidence="2">The sequence shown here is derived from an EMBL/GenBank/DDBJ whole genome shotgun (WGS) entry which is preliminary data.</text>
</comment>
<keyword evidence="3" id="KW-1185">Reference proteome</keyword>
<evidence type="ECO:0000313" key="3">
    <source>
        <dbReference type="Proteomes" id="UP000005277"/>
    </source>
</evidence>